<dbReference type="PANTHER" id="PTHR33392:SF6">
    <property type="entry name" value="POLYISOPRENYL-TEICHOIC ACID--PEPTIDOGLYCAN TEICHOIC ACID TRANSFERASE TAGU"/>
    <property type="match status" value="1"/>
</dbReference>
<feature type="region of interest" description="Disordered" evidence="2">
    <location>
        <begin position="1"/>
        <end position="143"/>
    </location>
</feature>
<dbReference type="Proteomes" id="UP000320857">
    <property type="component" value="Unassembled WGS sequence"/>
</dbReference>
<gene>
    <name evidence="7" type="ORF">FNX44_011210</name>
    <name evidence="6" type="ORF">H3147_06180</name>
</gene>
<dbReference type="InterPro" id="IPR050922">
    <property type="entry name" value="LytR/CpsA/Psr_CW_biosynth"/>
</dbReference>
<comment type="caution">
    <text evidence="7">The sequence shown here is derived from an EMBL/GenBank/DDBJ whole genome shotgun (WGS) entry which is preliminary data.</text>
</comment>
<feature type="region of interest" description="Disordered" evidence="2">
    <location>
        <begin position="588"/>
        <end position="611"/>
    </location>
</feature>
<dbReference type="EMBL" id="VJYK02000090">
    <property type="protein sequence ID" value="MQS02436.1"/>
    <property type="molecule type" value="Genomic_DNA"/>
</dbReference>
<evidence type="ECO:0000256" key="1">
    <source>
        <dbReference type="ARBA" id="ARBA00006068"/>
    </source>
</evidence>
<dbReference type="AlphaFoldDB" id="A0A5P0YQ42"/>
<dbReference type="Pfam" id="PF03816">
    <property type="entry name" value="LytR_cpsA_psr"/>
    <property type="match status" value="1"/>
</dbReference>
<evidence type="ECO:0000259" key="5">
    <source>
        <dbReference type="Pfam" id="PF13399"/>
    </source>
</evidence>
<keyword evidence="3" id="KW-0472">Membrane</keyword>
<feature type="domain" description="LytR/CpsA/Psr regulator C-terminal" evidence="5">
    <location>
        <begin position="490"/>
        <end position="581"/>
    </location>
</feature>
<evidence type="ECO:0000256" key="3">
    <source>
        <dbReference type="SAM" id="Phobius"/>
    </source>
</evidence>
<feature type="region of interest" description="Disordered" evidence="2">
    <location>
        <begin position="253"/>
        <end position="280"/>
    </location>
</feature>
<dbReference type="Gene3D" id="3.30.70.2390">
    <property type="match status" value="1"/>
</dbReference>
<keyword evidence="3" id="KW-1133">Transmembrane helix</keyword>
<dbReference type="PANTHER" id="PTHR33392">
    <property type="entry name" value="POLYISOPRENYL-TEICHOIC ACID--PEPTIDOGLYCAN TEICHOIC ACID TRANSFERASE TAGU"/>
    <property type="match status" value="1"/>
</dbReference>
<reference evidence="9" key="2">
    <citation type="submission" date="2020-05" db="EMBL/GenBank/DDBJ databases">
        <title>Classification of alakaliphilic streptomycetes isolated from an alkaline soil next to Lonar Crater, India and a proposal for the recognition of Streptomyces alkaliterrae sp. nov.</title>
        <authorList>
            <person name="Golinska P."/>
        </authorList>
    </citation>
    <scope>NUCLEOTIDE SEQUENCE [LARGE SCALE GENOMIC DNA]</scope>
    <source>
        <strain evidence="9">OF8</strain>
    </source>
</reference>
<dbReference type="InterPro" id="IPR027381">
    <property type="entry name" value="LytR/CpsA/Psr_C"/>
</dbReference>
<dbReference type="EMBL" id="JABJXA010000023">
    <property type="protein sequence ID" value="MBB1258419.1"/>
    <property type="molecule type" value="Genomic_DNA"/>
</dbReference>
<organism evidence="7 8">
    <name type="scientific">Streptomyces alkaliterrae</name>
    <dbReference type="NCBI Taxonomy" id="2213162"/>
    <lineage>
        <taxon>Bacteria</taxon>
        <taxon>Bacillati</taxon>
        <taxon>Actinomycetota</taxon>
        <taxon>Actinomycetes</taxon>
        <taxon>Kitasatosporales</taxon>
        <taxon>Streptomycetaceae</taxon>
        <taxon>Streptomyces</taxon>
    </lineage>
</organism>
<proteinExistence type="inferred from homology"/>
<protein>
    <submittedName>
        <fullName evidence="6">LCP family protein</fullName>
    </submittedName>
    <submittedName>
        <fullName evidence="7">LytR family transcriptional regulator</fullName>
    </submittedName>
</protein>
<evidence type="ECO:0000313" key="8">
    <source>
        <dbReference type="Proteomes" id="UP000320857"/>
    </source>
</evidence>
<evidence type="ECO:0000313" key="6">
    <source>
        <dbReference type="EMBL" id="MBB1258419.1"/>
    </source>
</evidence>
<name>A0A5P0YQ42_9ACTN</name>
<dbReference type="InterPro" id="IPR004474">
    <property type="entry name" value="LytR_CpsA_psr"/>
</dbReference>
<accession>A0A5P0YQ42</accession>
<feature type="compositionally biased region" description="Basic residues" evidence="2">
    <location>
        <begin position="130"/>
        <end position="143"/>
    </location>
</feature>
<keyword evidence="8" id="KW-1185">Reference proteome</keyword>
<evidence type="ECO:0000313" key="7">
    <source>
        <dbReference type="EMBL" id="MQS02436.1"/>
    </source>
</evidence>
<dbReference type="Pfam" id="PF13399">
    <property type="entry name" value="LytR_C"/>
    <property type="match status" value="1"/>
</dbReference>
<evidence type="ECO:0000313" key="9">
    <source>
        <dbReference type="Proteomes" id="UP000517765"/>
    </source>
</evidence>
<sequence>MDAQGRGHAGEVDPADQWVFNPQTGSYELRLDPVTPGPAAPTASPSGAPRTHSGGSARPDGPPSGRRPADPAVPGRRTADGATAGRRGAEAPGSGRRAARAATRQPTEAPGRVPGQRSRPRHGEPEPPTRGRRKRKPKLTGRQKALRWGGGTMAVVLVALCTTGYLVYKHFNDNIDKVDVGISNNATSNGPVNILLLGTDARTGAGNQGYGDAESAGHADTTVLLHVSKDRSHATALSIPRDMVVDIPDCPTKQGGDERVIPGSPNTRFNESLGQNGRDPGCTWRTVQEITGLEINHFMMADFNAVKTLSTAVGGVEVCVAKDIDDKKSKLKLTKGVHRIQGEDALAFVRTRDSVGLRSDLSRIELQQQFLSSMFREVRASGSLANPTKAWKLADAATKALTVDTGIGQVTKLAELASDLQRVNPKNITFATLPVIDNPNDPKKATVVLDEPKARTIFQMIKADKSLAGTGKDGKGSKEKEDVPRVPAAEVRVNVYNGGGPIGSAQQTVSWLQNSHSARLATNSGNADTTQRTTTLEYGPDQAGQAATLAKLMGLPKKALRKQAEDAGEGVPMTLTLGADFVAAGTPIEAPDEAPEGVQKINGGDKNVCAK</sequence>
<dbReference type="NCBIfam" id="TIGR00350">
    <property type="entry name" value="lytR_cpsA_psr"/>
    <property type="match status" value="1"/>
</dbReference>
<keyword evidence="3" id="KW-0812">Transmembrane</keyword>
<feature type="domain" description="Cell envelope-related transcriptional attenuator" evidence="4">
    <location>
        <begin position="218"/>
        <end position="378"/>
    </location>
</feature>
<evidence type="ECO:0000256" key="2">
    <source>
        <dbReference type="SAM" id="MobiDB-lite"/>
    </source>
</evidence>
<feature type="compositionally biased region" description="Polar residues" evidence="2">
    <location>
        <begin position="264"/>
        <end position="275"/>
    </location>
</feature>
<comment type="similarity">
    <text evidence="1">Belongs to the LytR/CpsA/Psr (LCP) family.</text>
</comment>
<evidence type="ECO:0000259" key="4">
    <source>
        <dbReference type="Pfam" id="PF03816"/>
    </source>
</evidence>
<dbReference type="Proteomes" id="UP000517765">
    <property type="component" value="Unassembled WGS sequence"/>
</dbReference>
<reference evidence="6" key="3">
    <citation type="journal article" name="Syst. Appl. Microbiol.">
        <title>Streptomyces alkaliterrae sp. nov., isolated from an alkaline soil, and emended descriptions of Streptomyces alkaliphilus, Streptomyces calidiresistens and Streptomyces durbertensis.</title>
        <authorList>
            <person name="Swiecimska M."/>
            <person name="Golinska P."/>
            <person name="Nouioui I."/>
            <person name="Wypij M."/>
            <person name="Rai M."/>
            <person name="Sangal V."/>
            <person name="Goodfellow M."/>
        </authorList>
    </citation>
    <scope>NUCLEOTIDE SEQUENCE</scope>
    <source>
        <strain evidence="6">OF8</strain>
    </source>
</reference>
<feature type="compositionally biased region" description="Low complexity" evidence="2">
    <location>
        <begin position="80"/>
        <end position="104"/>
    </location>
</feature>
<dbReference type="Gene3D" id="3.40.630.190">
    <property type="entry name" value="LCP protein"/>
    <property type="match status" value="1"/>
</dbReference>
<feature type="compositionally biased region" description="Low complexity" evidence="2">
    <location>
        <begin position="40"/>
        <end position="49"/>
    </location>
</feature>
<reference evidence="7 8" key="1">
    <citation type="submission" date="2019-10" db="EMBL/GenBank/DDBJ databases">
        <title>Streptomyces sp. nov., a novel actinobacterium isolated from alkaline environment.</title>
        <authorList>
            <person name="Golinska P."/>
        </authorList>
    </citation>
    <scope>NUCLEOTIDE SEQUENCE [LARGE SCALE GENOMIC DNA]</scope>
    <source>
        <strain evidence="7 8">OF1</strain>
    </source>
</reference>
<feature type="transmembrane region" description="Helical" evidence="3">
    <location>
        <begin position="145"/>
        <end position="168"/>
    </location>
</feature>